<evidence type="ECO:0000313" key="1">
    <source>
        <dbReference type="EMBL" id="SLN49474.1"/>
    </source>
</evidence>
<dbReference type="EMBL" id="FWFX01000007">
    <property type="protein sequence ID" value="SLN49474.1"/>
    <property type="molecule type" value="Genomic_DNA"/>
</dbReference>
<dbReference type="Proteomes" id="UP000193061">
    <property type="component" value="Unassembled WGS sequence"/>
</dbReference>
<dbReference type="SUPFAM" id="SSF49503">
    <property type="entry name" value="Cupredoxins"/>
    <property type="match status" value="1"/>
</dbReference>
<sequence length="108" mass="11747">MILKRRQFLACSGAALAVPARAHDKSFTVVIRSFSFEVPESELHPTDKVTFVNHDIAAHTASAIDGSWDTGILEKGESITLTIAQGWIGDFYCVFHPNMTGTLLIGSL</sequence>
<dbReference type="OrthoDB" id="9796416at2"/>
<dbReference type="InterPro" id="IPR008972">
    <property type="entry name" value="Cupredoxin"/>
</dbReference>
<dbReference type="PANTHER" id="PTHR36507">
    <property type="entry name" value="BLL1555 PROTEIN"/>
    <property type="match status" value="1"/>
</dbReference>
<dbReference type="InterPro" id="IPR052721">
    <property type="entry name" value="ET_Amicyanin"/>
</dbReference>
<keyword evidence="2" id="KW-1185">Reference proteome</keyword>
<gene>
    <name evidence="1" type="ORF">ROA7450_02445</name>
</gene>
<accession>A0A1X6ZFG7</accession>
<dbReference type="RefSeq" id="WP_085806045.1">
    <property type="nucleotide sequence ID" value="NZ_FWFX01000007.1"/>
</dbReference>
<organism evidence="1 2">
    <name type="scientific">Roseovarius albus</name>
    <dbReference type="NCBI Taxonomy" id="1247867"/>
    <lineage>
        <taxon>Bacteria</taxon>
        <taxon>Pseudomonadati</taxon>
        <taxon>Pseudomonadota</taxon>
        <taxon>Alphaproteobacteria</taxon>
        <taxon>Rhodobacterales</taxon>
        <taxon>Roseobacteraceae</taxon>
        <taxon>Roseovarius</taxon>
    </lineage>
</organism>
<dbReference type="Gene3D" id="2.60.40.420">
    <property type="entry name" value="Cupredoxins - blue copper proteins"/>
    <property type="match status" value="1"/>
</dbReference>
<dbReference type="PANTHER" id="PTHR36507:SF1">
    <property type="entry name" value="BLL1555 PROTEIN"/>
    <property type="match status" value="1"/>
</dbReference>
<dbReference type="AlphaFoldDB" id="A0A1X6ZFG7"/>
<evidence type="ECO:0008006" key="3">
    <source>
        <dbReference type="Google" id="ProtNLM"/>
    </source>
</evidence>
<evidence type="ECO:0000313" key="2">
    <source>
        <dbReference type="Proteomes" id="UP000193061"/>
    </source>
</evidence>
<reference evidence="1 2" key="1">
    <citation type="submission" date="2017-03" db="EMBL/GenBank/DDBJ databases">
        <authorList>
            <person name="Afonso C.L."/>
            <person name="Miller P.J."/>
            <person name="Scott M.A."/>
            <person name="Spackman E."/>
            <person name="Goraichik I."/>
            <person name="Dimitrov K.M."/>
            <person name="Suarez D.L."/>
            <person name="Swayne D.E."/>
        </authorList>
    </citation>
    <scope>NUCLEOTIDE SEQUENCE [LARGE SCALE GENOMIC DNA]</scope>
    <source>
        <strain evidence="1 2">CECT 7450</strain>
    </source>
</reference>
<protein>
    <recommendedName>
        <fullName evidence="3">Amicyanin</fullName>
    </recommendedName>
</protein>
<proteinExistence type="predicted"/>
<name>A0A1X6ZFG7_9RHOB</name>